<dbReference type="RefSeq" id="WP_210158450.1">
    <property type="nucleotide sequence ID" value="NZ_JAFCNB010000017.1"/>
</dbReference>
<name>A0A940WK80_9ACTN</name>
<organism evidence="3 4">
    <name type="scientific">Microbispora oryzae</name>
    <dbReference type="NCBI Taxonomy" id="2806554"/>
    <lineage>
        <taxon>Bacteria</taxon>
        <taxon>Bacillati</taxon>
        <taxon>Actinomycetota</taxon>
        <taxon>Actinomycetes</taxon>
        <taxon>Streptosporangiales</taxon>
        <taxon>Streptosporangiaceae</taxon>
        <taxon>Microbispora</taxon>
    </lineage>
</organism>
<gene>
    <name evidence="3" type="ORF">JOL79_25680</name>
</gene>
<comment type="caution">
    <text evidence="3">The sequence shown here is derived from an EMBL/GenBank/DDBJ whole genome shotgun (WGS) entry which is preliminary data.</text>
</comment>
<feature type="chain" id="PRO_5039193240" evidence="2">
    <location>
        <begin position="23"/>
        <end position="155"/>
    </location>
</feature>
<accession>A0A940WK80</accession>
<feature type="region of interest" description="Disordered" evidence="1">
    <location>
        <begin position="100"/>
        <end position="155"/>
    </location>
</feature>
<keyword evidence="4" id="KW-1185">Reference proteome</keyword>
<reference evidence="3" key="1">
    <citation type="submission" date="2021-02" db="EMBL/GenBank/DDBJ databases">
        <title>Draft genome sequence of Microbispora sp. RL4-1S isolated from rice leaves in Thailand.</title>
        <authorList>
            <person name="Muangham S."/>
            <person name="Duangmal K."/>
        </authorList>
    </citation>
    <scope>NUCLEOTIDE SEQUENCE</scope>
    <source>
        <strain evidence="3">RL4-1S</strain>
    </source>
</reference>
<evidence type="ECO:0000313" key="4">
    <source>
        <dbReference type="Proteomes" id="UP000674234"/>
    </source>
</evidence>
<dbReference type="Proteomes" id="UP000674234">
    <property type="component" value="Unassembled WGS sequence"/>
</dbReference>
<sequence>MKRSRLILVGALALGLAGSVAAAAQASGTDPGPTYRTQPYATTSCPPPGAAGADRIQVKDGKVYHNGKLVATVPPGEANIVASKDGKVYVGKDAEALGIPSDASGHVTRDGSGPGRASDAEGHVRVQGLGSGAGDGHHAVAAEGGSGPVTECAVE</sequence>
<proteinExistence type="predicted"/>
<dbReference type="EMBL" id="JAFCNB010000017">
    <property type="protein sequence ID" value="MBP2707180.1"/>
    <property type="molecule type" value="Genomic_DNA"/>
</dbReference>
<feature type="signal peptide" evidence="2">
    <location>
        <begin position="1"/>
        <end position="22"/>
    </location>
</feature>
<evidence type="ECO:0000313" key="3">
    <source>
        <dbReference type="EMBL" id="MBP2707180.1"/>
    </source>
</evidence>
<protein>
    <submittedName>
        <fullName evidence="3">Uncharacterized protein</fullName>
    </submittedName>
</protein>
<keyword evidence="2" id="KW-0732">Signal</keyword>
<evidence type="ECO:0000256" key="2">
    <source>
        <dbReference type="SAM" id="SignalP"/>
    </source>
</evidence>
<dbReference type="AlphaFoldDB" id="A0A940WK80"/>
<evidence type="ECO:0000256" key="1">
    <source>
        <dbReference type="SAM" id="MobiDB-lite"/>
    </source>
</evidence>